<keyword evidence="3" id="KW-1185">Reference proteome</keyword>
<protein>
    <recommendedName>
        <fullName evidence="1">Keratin type II head domain-containing protein</fullName>
    </recommendedName>
</protein>
<dbReference type="InterPro" id="IPR032444">
    <property type="entry name" value="Keratin_2_head"/>
</dbReference>
<name>A0A8C3S171_CHESE</name>
<evidence type="ECO:0000313" key="2">
    <source>
        <dbReference type="Ensembl" id="ENSCSRP00000007208.1"/>
    </source>
</evidence>
<evidence type="ECO:0000313" key="3">
    <source>
        <dbReference type="Proteomes" id="UP000694403"/>
    </source>
</evidence>
<accession>A0A8C3S171</accession>
<proteinExistence type="predicted"/>
<feature type="domain" description="Keratin type II head" evidence="1">
    <location>
        <begin position="15"/>
        <end position="96"/>
    </location>
</feature>
<reference evidence="2" key="1">
    <citation type="submission" date="2025-08" db="UniProtKB">
        <authorList>
            <consortium name="Ensembl"/>
        </authorList>
    </citation>
    <scope>IDENTIFICATION</scope>
</reference>
<dbReference type="Ensembl" id="ENSCSRT00000007441.1">
    <property type="protein sequence ID" value="ENSCSRP00000007208.1"/>
    <property type="gene ID" value="ENSCSRG00000005341.1"/>
</dbReference>
<dbReference type="Proteomes" id="UP000694403">
    <property type="component" value="Unplaced"/>
</dbReference>
<reference evidence="2" key="2">
    <citation type="submission" date="2025-09" db="UniProtKB">
        <authorList>
            <consortium name="Ensembl"/>
        </authorList>
    </citation>
    <scope>IDENTIFICATION</scope>
</reference>
<organism evidence="2 3">
    <name type="scientific">Chelydra serpentina</name>
    <name type="common">Snapping turtle</name>
    <name type="synonym">Testudo serpentina</name>
    <dbReference type="NCBI Taxonomy" id="8475"/>
    <lineage>
        <taxon>Eukaryota</taxon>
        <taxon>Metazoa</taxon>
        <taxon>Chordata</taxon>
        <taxon>Craniata</taxon>
        <taxon>Vertebrata</taxon>
        <taxon>Euteleostomi</taxon>
        <taxon>Archelosauria</taxon>
        <taxon>Testudinata</taxon>
        <taxon>Testudines</taxon>
        <taxon>Cryptodira</taxon>
        <taxon>Durocryptodira</taxon>
        <taxon>Americhelydia</taxon>
        <taxon>Chelydroidea</taxon>
        <taxon>Chelydridae</taxon>
        <taxon>Chelydra</taxon>
    </lineage>
</organism>
<dbReference type="Pfam" id="PF16208">
    <property type="entry name" value="Keratin_2_head"/>
    <property type="match status" value="1"/>
</dbReference>
<sequence length="173" mass="17906">MSRQSTARFQSGKQGFSASSAIIPNSCRTSYSSCSVSRAGGCGAGAGAGRVLGGGGNCFGSRSLYNLGGSKRISMAGSSGGFLCGAPGPVGFAGGGRIWHNPNHLGQIYQSTAVEISSWPVEAVDYHLVLLINELSNGQSMEPCSFKLSGNQTSRLEFGYSVGKVTLKQCNYM</sequence>
<dbReference type="AlphaFoldDB" id="A0A8C3S171"/>
<evidence type="ECO:0000259" key="1">
    <source>
        <dbReference type="Pfam" id="PF16208"/>
    </source>
</evidence>